<dbReference type="PRINTS" id="PR00033">
    <property type="entry name" value="HTHASNC"/>
</dbReference>
<keyword evidence="2" id="KW-0238">DNA-binding</keyword>
<evidence type="ECO:0000256" key="2">
    <source>
        <dbReference type="ARBA" id="ARBA00023125"/>
    </source>
</evidence>
<proteinExistence type="predicted"/>
<dbReference type="Pfam" id="PF13404">
    <property type="entry name" value="HTH_AsnC-type"/>
    <property type="match status" value="1"/>
</dbReference>
<evidence type="ECO:0000313" key="5">
    <source>
        <dbReference type="EMBL" id="SLN12591.1"/>
    </source>
</evidence>
<keyword evidence="3" id="KW-0804">Transcription</keyword>
<dbReference type="GO" id="GO:0006355">
    <property type="term" value="P:regulation of DNA-templated transcription"/>
    <property type="evidence" value="ECO:0007669"/>
    <property type="project" value="UniProtKB-ARBA"/>
</dbReference>
<evidence type="ECO:0000259" key="4">
    <source>
        <dbReference type="PROSITE" id="PS50956"/>
    </source>
</evidence>
<dbReference type="InterPro" id="IPR036388">
    <property type="entry name" value="WH-like_DNA-bd_sf"/>
</dbReference>
<dbReference type="CDD" id="cd00090">
    <property type="entry name" value="HTH_ARSR"/>
    <property type="match status" value="1"/>
</dbReference>
<dbReference type="InterPro" id="IPR000485">
    <property type="entry name" value="AsnC-type_HTH_dom"/>
</dbReference>
<dbReference type="InterPro" id="IPR019887">
    <property type="entry name" value="Tscrpt_reg_AsnC/Lrp_C"/>
</dbReference>
<keyword evidence="6" id="KW-1185">Reference proteome</keyword>
<name>A0A1Y5RA29_9RHOB</name>
<dbReference type="InterPro" id="IPR019888">
    <property type="entry name" value="Tscrpt_reg_AsnC-like"/>
</dbReference>
<dbReference type="AlphaFoldDB" id="A0A1Y5RA29"/>
<dbReference type="Pfam" id="PF01037">
    <property type="entry name" value="AsnC_trans_reg"/>
    <property type="match status" value="1"/>
</dbReference>
<dbReference type="RefSeq" id="WP_085866794.1">
    <property type="nucleotide sequence ID" value="NZ_FWFQ01000001.1"/>
</dbReference>
<dbReference type="EMBL" id="FWFQ01000001">
    <property type="protein sequence ID" value="SLN12591.1"/>
    <property type="molecule type" value="Genomic_DNA"/>
</dbReference>
<dbReference type="Proteomes" id="UP000193409">
    <property type="component" value="Unassembled WGS sequence"/>
</dbReference>
<dbReference type="InterPro" id="IPR011008">
    <property type="entry name" value="Dimeric_a/b-barrel"/>
</dbReference>
<dbReference type="GO" id="GO:0043200">
    <property type="term" value="P:response to amino acid"/>
    <property type="evidence" value="ECO:0007669"/>
    <property type="project" value="TreeGrafter"/>
</dbReference>
<protein>
    <submittedName>
        <fullName evidence="5">Leucine-responsive regulatory protein</fullName>
    </submittedName>
</protein>
<dbReference type="InterPro" id="IPR036390">
    <property type="entry name" value="WH_DNA-bd_sf"/>
</dbReference>
<evidence type="ECO:0000313" key="6">
    <source>
        <dbReference type="Proteomes" id="UP000193409"/>
    </source>
</evidence>
<dbReference type="PANTHER" id="PTHR30154">
    <property type="entry name" value="LEUCINE-RESPONSIVE REGULATORY PROTEIN"/>
    <property type="match status" value="1"/>
</dbReference>
<dbReference type="GO" id="GO:0043565">
    <property type="term" value="F:sequence-specific DNA binding"/>
    <property type="evidence" value="ECO:0007669"/>
    <property type="project" value="InterPro"/>
</dbReference>
<dbReference type="OrthoDB" id="9809462at2"/>
<dbReference type="PROSITE" id="PS50956">
    <property type="entry name" value="HTH_ASNC_2"/>
    <property type="match status" value="1"/>
</dbReference>
<dbReference type="SMART" id="SM00344">
    <property type="entry name" value="HTH_ASNC"/>
    <property type="match status" value="1"/>
</dbReference>
<reference evidence="5 6" key="1">
    <citation type="submission" date="2017-03" db="EMBL/GenBank/DDBJ databases">
        <authorList>
            <person name="Afonso C.L."/>
            <person name="Miller P.J."/>
            <person name="Scott M.A."/>
            <person name="Spackman E."/>
            <person name="Goraichik I."/>
            <person name="Dimitrov K.M."/>
            <person name="Suarez D.L."/>
            <person name="Swayne D.E."/>
        </authorList>
    </citation>
    <scope>NUCLEOTIDE SEQUENCE [LARGE SCALE GENOMIC DNA]</scope>
    <source>
        <strain evidence="5 6">CECT 7680</strain>
    </source>
</reference>
<gene>
    <name evidence="5" type="primary">lrp_1</name>
    <name evidence="5" type="ORF">PSA7680_00207</name>
</gene>
<dbReference type="PANTHER" id="PTHR30154:SF53">
    <property type="entry name" value="HTH-TYPE TRANSCRIPTIONAL REGULATOR LRPC"/>
    <property type="match status" value="1"/>
</dbReference>
<feature type="domain" description="HTH asnC-type" evidence="4">
    <location>
        <begin position="17"/>
        <end position="78"/>
    </location>
</feature>
<keyword evidence="1" id="KW-0805">Transcription regulation</keyword>
<dbReference type="SUPFAM" id="SSF54909">
    <property type="entry name" value="Dimeric alpha+beta barrel"/>
    <property type="match status" value="1"/>
</dbReference>
<evidence type="ECO:0000256" key="1">
    <source>
        <dbReference type="ARBA" id="ARBA00023015"/>
    </source>
</evidence>
<organism evidence="5 6">
    <name type="scientific">Pseudoruegeria aquimaris</name>
    <dbReference type="NCBI Taxonomy" id="393663"/>
    <lineage>
        <taxon>Bacteria</taxon>
        <taxon>Pseudomonadati</taxon>
        <taxon>Pseudomonadota</taxon>
        <taxon>Alphaproteobacteria</taxon>
        <taxon>Rhodobacterales</taxon>
        <taxon>Roseobacteraceae</taxon>
        <taxon>Pseudoruegeria</taxon>
    </lineage>
</organism>
<sequence length="174" mass="18943">MQKTDSLQKRAFPPREIDATDRKILGELARDASVSFARLGEAVGLSAPAVHERVKRLKAQGVIRGTVAHLDGARLGKPLLAFVHVTTKGWGKTRALMSLADLPEVEEIHSATGDTCLIIKVRVASSLALEGLLSRIYDLPEVRATQTYVALSTHLERSPQAEVTQALEEAETLR</sequence>
<evidence type="ECO:0000256" key="3">
    <source>
        <dbReference type="ARBA" id="ARBA00023163"/>
    </source>
</evidence>
<dbReference type="GO" id="GO:0005829">
    <property type="term" value="C:cytosol"/>
    <property type="evidence" value="ECO:0007669"/>
    <property type="project" value="TreeGrafter"/>
</dbReference>
<dbReference type="SUPFAM" id="SSF46785">
    <property type="entry name" value="Winged helix' DNA-binding domain"/>
    <property type="match status" value="1"/>
</dbReference>
<dbReference type="Gene3D" id="1.10.10.10">
    <property type="entry name" value="Winged helix-like DNA-binding domain superfamily/Winged helix DNA-binding domain"/>
    <property type="match status" value="1"/>
</dbReference>
<dbReference type="Gene3D" id="3.30.70.920">
    <property type="match status" value="1"/>
</dbReference>
<accession>A0A1Y5RA29</accession>
<dbReference type="InterPro" id="IPR011991">
    <property type="entry name" value="ArsR-like_HTH"/>
</dbReference>